<gene>
    <name evidence="2" type="ORF">MVI01_72980</name>
    <name evidence="3" type="ORF">SAMN04488504_102155</name>
</gene>
<dbReference type="InterPro" id="IPR017880">
    <property type="entry name" value="KilA_N"/>
</dbReference>
<sequence>MTCRSDSLVVGEVVVRRDAHGRYCLNDLHRAAGLEKRHQPNDFLRLTSTKEIIAAINSGEPRSLPVQTVEGRNGGTYVCKALVYDYAMWISATFRLKVIEAFDAMVRGVPDAPATPQLPGDYIEALEALVVAEKEKLRLSAVNAQQAQQLEAQKPDVDLARRYLGAIGNRCLTDAATALEVPPKWFVRYLLDSNICYRRPQQPGQKRRNRLLPHAEFVAKGYLVNKARLVERQTAEGIVQDDRGQTMVTPVGMAWFFARLKSTAGSGVANIAPALPANPKQESLLAKADGGEPG</sequence>
<dbReference type="SMART" id="SM01252">
    <property type="entry name" value="KilA-N"/>
    <property type="match status" value="1"/>
</dbReference>
<evidence type="ECO:0000313" key="4">
    <source>
        <dbReference type="Proteomes" id="UP000198717"/>
    </source>
</evidence>
<dbReference type="Proteomes" id="UP000198717">
    <property type="component" value="Unassembled WGS sequence"/>
</dbReference>
<accession>A0A511HQ63</accession>
<proteinExistence type="predicted"/>
<dbReference type="RefSeq" id="WP_090487502.1">
    <property type="nucleotide sequence ID" value="NZ_BJVY01000078.1"/>
</dbReference>
<dbReference type="PROSITE" id="PS51301">
    <property type="entry name" value="KILA_N"/>
    <property type="match status" value="1"/>
</dbReference>
<reference evidence="3 4" key="1">
    <citation type="submission" date="2016-10" db="EMBL/GenBank/DDBJ databases">
        <authorList>
            <person name="Varghese N."/>
            <person name="Submissions S."/>
        </authorList>
    </citation>
    <scope>NUCLEOTIDE SEQUENCE [LARGE SCALE GENOMIC DNA]</scope>
    <source>
        <strain evidence="3 4">DSM 2260</strain>
    </source>
</reference>
<dbReference type="InterPro" id="IPR018004">
    <property type="entry name" value="KilA/APSES_HTH"/>
</dbReference>
<evidence type="ECO:0000313" key="5">
    <source>
        <dbReference type="Proteomes" id="UP000321224"/>
    </source>
</evidence>
<organism evidence="2 5">
    <name type="scientific">Myxococcus virescens</name>
    <dbReference type="NCBI Taxonomy" id="83456"/>
    <lineage>
        <taxon>Bacteria</taxon>
        <taxon>Pseudomonadati</taxon>
        <taxon>Myxococcota</taxon>
        <taxon>Myxococcia</taxon>
        <taxon>Myxococcales</taxon>
        <taxon>Cystobacterineae</taxon>
        <taxon>Myxococcaceae</taxon>
        <taxon>Myxococcus</taxon>
    </lineage>
</organism>
<feature type="domain" description="KilA-N" evidence="1">
    <location>
        <begin position="2"/>
        <end position="105"/>
    </location>
</feature>
<dbReference type="EMBL" id="BJVY01000078">
    <property type="protein sequence ID" value="GEL75514.1"/>
    <property type="molecule type" value="Genomic_DNA"/>
</dbReference>
<dbReference type="Pfam" id="PF04383">
    <property type="entry name" value="KilA-N"/>
    <property type="match status" value="1"/>
</dbReference>
<protein>
    <submittedName>
        <fullName evidence="3">Phage antirepressor protein YoqD, KilAC domain</fullName>
    </submittedName>
</protein>
<evidence type="ECO:0000313" key="2">
    <source>
        <dbReference type="EMBL" id="GEL75514.1"/>
    </source>
</evidence>
<comment type="caution">
    <text evidence="2">The sequence shown here is derived from an EMBL/GenBank/DDBJ whole genome shotgun (WGS) entry which is preliminary data.</text>
</comment>
<dbReference type="AlphaFoldDB" id="A0A511HQ63"/>
<dbReference type="InterPro" id="IPR005039">
    <property type="entry name" value="Ant_C"/>
</dbReference>
<dbReference type="Proteomes" id="UP000321224">
    <property type="component" value="Unassembled WGS sequence"/>
</dbReference>
<name>A0A511HQ63_9BACT</name>
<dbReference type="EMBL" id="FNAJ01000002">
    <property type="protein sequence ID" value="SDD65769.1"/>
    <property type="molecule type" value="Genomic_DNA"/>
</dbReference>
<keyword evidence="4" id="KW-1185">Reference proteome</keyword>
<evidence type="ECO:0000313" key="3">
    <source>
        <dbReference type="EMBL" id="SDD65769.1"/>
    </source>
</evidence>
<evidence type="ECO:0000259" key="1">
    <source>
        <dbReference type="PROSITE" id="PS51301"/>
    </source>
</evidence>
<dbReference type="GO" id="GO:0003677">
    <property type="term" value="F:DNA binding"/>
    <property type="evidence" value="ECO:0007669"/>
    <property type="project" value="InterPro"/>
</dbReference>
<dbReference type="Pfam" id="PF03374">
    <property type="entry name" value="ANT"/>
    <property type="match status" value="1"/>
</dbReference>
<reference evidence="2 5" key="2">
    <citation type="submission" date="2019-07" db="EMBL/GenBank/DDBJ databases">
        <title>Whole genome shotgun sequence of Myxococcus virescens NBRC 100334.</title>
        <authorList>
            <person name="Hosoyama A."/>
            <person name="Uohara A."/>
            <person name="Ohji S."/>
            <person name="Ichikawa N."/>
        </authorList>
    </citation>
    <scope>NUCLEOTIDE SEQUENCE [LARGE SCALE GENOMIC DNA]</scope>
    <source>
        <strain evidence="2 5">NBRC 100334</strain>
    </source>
</reference>